<dbReference type="InterPro" id="IPR018488">
    <property type="entry name" value="cNMP-bd_CS"/>
</dbReference>
<dbReference type="Proteomes" id="UP000092024">
    <property type="component" value="Unassembled WGS sequence"/>
</dbReference>
<feature type="domain" description="Cyclic nucleotide-binding" evidence="3">
    <location>
        <begin position="14"/>
        <end position="116"/>
    </location>
</feature>
<sequence length="617" mass="66867">MMTDIVSFLKRNPLLRGVPDAELASAAAIMEIQQLHDGERFITEGEVGDCCYFIMSGQALVSSRNLIGRPVILGVLGEGALVGEIALLLDETRSADIKALGELTLLRLGAAPFYRLAEASPLFYESLLFSARIRQVHGLLRKATIWSSIADAELRGLAEVTSRQQVSKGDIIVAQGEQANSLYMIASGKFQAISSGRKKAILGSGDCFGEGDLLLNKNCSGTVTALEDGELLLMGKEEFHYILQQYEQVQRLFLELVNIRYADADDAMAGNPLLDEKDEKPVEPEKKSETIKSDAWINVLFILGGLFIASTALAIWLKHPIWVGASLLFGSVTGPVAFVSYIRSSQLLGYRISRLAQVFVLSAFTTVPLAWLIQSRLLFAGGAWLAHSGPIMEPIAVSIIEEGLKLLLCILILRSGKHRFLMDAVVFGAAVGMGFAAAESLWYGWNYLQQGTASDMLAVMWVRALLSPFGHGTWTAIGSAGLWFGLKNRVRPTSRQAVSRNSVATLLLLATSLLLHALWNSSFMEGALRIPGMLLIGAAGLFILFRLLNRGVRDESAALNTLNPSFDAQYPEQAALLEKLDAASSPQPALRCEACGTLAPSQLSYCARCGQALRSSP</sequence>
<dbReference type="PROSITE" id="PS00888">
    <property type="entry name" value="CNMP_BINDING_1"/>
    <property type="match status" value="1"/>
</dbReference>
<feature type="transmembrane region" description="Helical" evidence="2">
    <location>
        <begin position="321"/>
        <end position="342"/>
    </location>
</feature>
<dbReference type="PROSITE" id="PS50042">
    <property type="entry name" value="CNMP_BINDING_3"/>
    <property type="match status" value="2"/>
</dbReference>
<dbReference type="Gene3D" id="2.60.120.10">
    <property type="entry name" value="Jelly Rolls"/>
    <property type="match status" value="2"/>
</dbReference>
<dbReference type="PANTHER" id="PTHR11635">
    <property type="entry name" value="CAMP-DEPENDENT PROTEIN KINASE REGULATORY CHAIN"/>
    <property type="match status" value="1"/>
</dbReference>
<dbReference type="InterPro" id="IPR018490">
    <property type="entry name" value="cNMP-bd_dom_sf"/>
</dbReference>
<dbReference type="GO" id="GO:0008233">
    <property type="term" value="F:peptidase activity"/>
    <property type="evidence" value="ECO:0007669"/>
    <property type="project" value="InterPro"/>
</dbReference>
<dbReference type="GO" id="GO:0005829">
    <property type="term" value="C:cytosol"/>
    <property type="evidence" value="ECO:0007669"/>
    <property type="project" value="TreeGrafter"/>
</dbReference>
<dbReference type="SMART" id="SM00100">
    <property type="entry name" value="cNMP"/>
    <property type="match status" value="2"/>
</dbReference>
<dbReference type="PANTHER" id="PTHR11635:SF152">
    <property type="entry name" value="CAMP-DEPENDENT PROTEIN KINASE TYPE I REGULATORY SUBUNIT-RELATED"/>
    <property type="match status" value="1"/>
</dbReference>
<keyword evidence="5" id="KW-1185">Reference proteome</keyword>
<dbReference type="GO" id="GO:0034236">
    <property type="term" value="F:protein kinase A catalytic subunit binding"/>
    <property type="evidence" value="ECO:0007669"/>
    <property type="project" value="TreeGrafter"/>
</dbReference>
<dbReference type="InterPro" id="IPR000595">
    <property type="entry name" value="cNMP-bd_dom"/>
</dbReference>
<feature type="transmembrane region" description="Helical" evidence="2">
    <location>
        <begin position="394"/>
        <end position="413"/>
    </location>
</feature>
<reference evidence="4 5" key="1">
    <citation type="submission" date="2016-05" db="EMBL/GenBank/DDBJ databases">
        <title>Paenibacillus oryzae. sp. nov., isolated from the rice root.</title>
        <authorList>
            <person name="Zhang J."/>
            <person name="Zhang X."/>
        </authorList>
    </citation>
    <scope>NUCLEOTIDE SEQUENCE [LARGE SCALE GENOMIC DNA]</scope>
    <source>
        <strain evidence="4 5">1DrF-4</strain>
    </source>
</reference>
<dbReference type="GO" id="GO:0005952">
    <property type="term" value="C:cAMP-dependent protein kinase complex"/>
    <property type="evidence" value="ECO:0007669"/>
    <property type="project" value="InterPro"/>
</dbReference>
<keyword evidence="2" id="KW-0472">Membrane</keyword>
<dbReference type="EMBL" id="LYPA01000032">
    <property type="protein sequence ID" value="OBR67689.1"/>
    <property type="molecule type" value="Genomic_DNA"/>
</dbReference>
<feature type="transmembrane region" description="Helical" evidence="2">
    <location>
        <begin position="425"/>
        <end position="445"/>
    </location>
</feature>
<keyword evidence="2" id="KW-0812">Transmembrane</keyword>
<keyword evidence="1" id="KW-0010">Activator</keyword>
<feature type="transmembrane region" description="Helical" evidence="2">
    <location>
        <begin position="530"/>
        <end position="548"/>
    </location>
</feature>
<evidence type="ECO:0000313" key="4">
    <source>
        <dbReference type="EMBL" id="OBR67689.1"/>
    </source>
</evidence>
<evidence type="ECO:0000313" key="5">
    <source>
        <dbReference type="Proteomes" id="UP000092024"/>
    </source>
</evidence>
<feature type="transmembrane region" description="Helical" evidence="2">
    <location>
        <begin position="354"/>
        <end position="374"/>
    </location>
</feature>
<dbReference type="GO" id="GO:0030552">
    <property type="term" value="F:cAMP binding"/>
    <property type="evidence" value="ECO:0007669"/>
    <property type="project" value="TreeGrafter"/>
</dbReference>
<name>A0A1A5YQ12_9BACL</name>
<dbReference type="PROSITE" id="PS00889">
    <property type="entry name" value="CNMP_BINDING_2"/>
    <property type="match status" value="1"/>
</dbReference>
<dbReference type="InterPro" id="IPR026898">
    <property type="entry name" value="PrsW"/>
</dbReference>
<keyword evidence="2" id="KW-1133">Transmembrane helix</keyword>
<feature type="transmembrane region" description="Helical" evidence="2">
    <location>
        <begin position="465"/>
        <end position="486"/>
    </location>
</feature>
<dbReference type="InterPro" id="IPR014710">
    <property type="entry name" value="RmlC-like_jellyroll"/>
</dbReference>
<evidence type="ECO:0000256" key="2">
    <source>
        <dbReference type="SAM" id="Phobius"/>
    </source>
</evidence>
<accession>A0A1A5YQ12</accession>
<feature type="transmembrane region" description="Helical" evidence="2">
    <location>
        <begin position="295"/>
        <end position="315"/>
    </location>
</feature>
<dbReference type="Pfam" id="PF00027">
    <property type="entry name" value="cNMP_binding"/>
    <property type="match status" value="2"/>
</dbReference>
<evidence type="ECO:0000259" key="3">
    <source>
        <dbReference type="PROSITE" id="PS50042"/>
    </source>
</evidence>
<dbReference type="AlphaFoldDB" id="A0A1A5YQ12"/>
<proteinExistence type="predicted"/>
<dbReference type="STRING" id="1844972.A7K91_22360"/>
<feature type="domain" description="Cyclic nucleotide-binding" evidence="3">
    <location>
        <begin position="145"/>
        <end position="260"/>
    </location>
</feature>
<gene>
    <name evidence="4" type="ORF">A7K91_22360</name>
</gene>
<dbReference type="GO" id="GO:0004862">
    <property type="term" value="F:cAMP-dependent protein kinase inhibitor activity"/>
    <property type="evidence" value="ECO:0007669"/>
    <property type="project" value="TreeGrafter"/>
</dbReference>
<organism evidence="4 5">
    <name type="scientific">Paenibacillus oryzae</name>
    <dbReference type="NCBI Taxonomy" id="1844972"/>
    <lineage>
        <taxon>Bacteria</taxon>
        <taxon>Bacillati</taxon>
        <taxon>Bacillota</taxon>
        <taxon>Bacilli</taxon>
        <taxon>Bacillales</taxon>
        <taxon>Paenibacillaceae</taxon>
        <taxon>Paenibacillus</taxon>
    </lineage>
</organism>
<evidence type="ECO:0000256" key="1">
    <source>
        <dbReference type="ARBA" id="ARBA00023159"/>
    </source>
</evidence>
<dbReference type="CDD" id="cd00038">
    <property type="entry name" value="CAP_ED"/>
    <property type="match status" value="2"/>
</dbReference>
<feature type="transmembrane region" description="Helical" evidence="2">
    <location>
        <begin position="498"/>
        <end position="518"/>
    </location>
</feature>
<dbReference type="Pfam" id="PF13367">
    <property type="entry name" value="PrsW-protease"/>
    <property type="match status" value="1"/>
</dbReference>
<protein>
    <recommendedName>
        <fullName evidence="3">Cyclic nucleotide-binding domain-containing protein</fullName>
    </recommendedName>
</protein>
<comment type="caution">
    <text evidence="4">The sequence shown here is derived from an EMBL/GenBank/DDBJ whole genome shotgun (WGS) entry which is preliminary data.</text>
</comment>
<dbReference type="InterPro" id="IPR050503">
    <property type="entry name" value="cAMP-dep_PK_reg_su-like"/>
</dbReference>
<dbReference type="SUPFAM" id="SSF51206">
    <property type="entry name" value="cAMP-binding domain-like"/>
    <property type="match status" value="2"/>
</dbReference>